<dbReference type="GO" id="GO:0003911">
    <property type="term" value="F:DNA ligase (NAD+) activity"/>
    <property type="evidence" value="ECO:0007669"/>
    <property type="project" value="UniProtKB-UniRule"/>
</dbReference>
<keyword evidence="6 10" id="KW-0862">Zinc</keyword>
<dbReference type="Pfam" id="PF01653">
    <property type="entry name" value="DNA_ligase_aden"/>
    <property type="match status" value="1"/>
</dbReference>
<dbReference type="Gene3D" id="3.40.50.10190">
    <property type="entry name" value="BRCT domain"/>
    <property type="match status" value="1"/>
</dbReference>
<feature type="active site" description="N6-AMP-lysine intermediate" evidence="10">
    <location>
        <position position="143"/>
    </location>
</feature>
<evidence type="ECO:0000313" key="13">
    <source>
        <dbReference type="Proteomes" id="UP000295150"/>
    </source>
</evidence>
<evidence type="ECO:0000256" key="2">
    <source>
        <dbReference type="ARBA" id="ARBA00022598"/>
    </source>
</evidence>
<feature type="domain" description="BRCT" evidence="11">
    <location>
        <begin position="574"/>
        <end position="650"/>
    </location>
</feature>
<evidence type="ECO:0000256" key="10">
    <source>
        <dbReference type="HAMAP-Rule" id="MF_01588"/>
    </source>
</evidence>
<dbReference type="SUPFAM" id="SSF50249">
    <property type="entry name" value="Nucleic acid-binding proteins"/>
    <property type="match status" value="1"/>
</dbReference>
<name>A0A4R6HCV7_9GAMM</name>
<dbReference type="Pfam" id="PF00533">
    <property type="entry name" value="BRCT"/>
    <property type="match status" value="1"/>
</dbReference>
<feature type="binding site" evidence="10">
    <location>
        <position position="159"/>
    </location>
    <ligand>
        <name>NAD(+)</name>
        <dbReference type="ChEBI" id="CHEBI:57540"/>
    </ligand>
</feature>
<feature type="binding site" evidence="10">
    <location>
        <position position="406"/>
    </location>
    <ligand>
        <name>Zn(2+)</name>
        <dbReference type="ChEBI" id="CHEBI:29105"/>
    </ligand>
</feature>
<dbReference type="GO" id="GO:0046872">
    <property type="term" value="F:metal ion binding"/>
    <property type="evidence" value="ECO:0007669"/>
    <property type="project" value="UniProtKB-KW"/>
</dbReference>
<dbReference type="InterPro" id="IPR004150">
    <property type="entry name" value="NAD_DNA_ligase_OB"/>
</dbReference>
<dbReference type="SUPFAM" id="SSF52113">
    <property type="entry name" value="BRCT domain"/>
    <property type="match status" value="1"/>
</dbReference>
<keyword evidence="13" id="KW-1185">Reference proteome</keyword>
<evidence type="ECO:0000313" key="12">
    <source>
        <dbReference type="EMBL" id="TDO06272.1"/>
    </source>
</evidence>
<comment type="catalytic activity">
    <reaction evidence="9 10">
        <text>NAD(+) + (deoxyribonucleotide)n-3'-hydroxyl + 5'-phospho-(deoxyribonucleotide)m = (deoxyribonucleotide)n+m + AMP + beta-nicotinamide D-nucleotide.</text>
        <dbReference type="EC" id="6.5.1.2"/>
    </reaction>
</comment>
<comment type="function">
    <text evidence="1 10">DNA ligase that catalyzes the formation of phosphodiester linkages between 5'-phosphoryl and 3'-hydroxyl groups in double-stranded DNA using NAD as a coenzyme and as the energy source for the reaction. It is essential for DNA replication and repair of damaged DNA.</text>
</comment>
<organism evidence="12 13">
    <name type="scientific">Halomonas ventosae</name>
    <dbReference type="NCBI Taxonomy" id="229007"/>
    <lineage>
        <taxon>Bacteria</taxon>
        <taxon>Pseudomonadati</taxon>
        <taxon>Pseudomonadota</taxon>
        <taxon>Gammaproteobacteria</taxon>
        <taxon>Oceanospirillales</taxon>
        <taxon>Halomonadaceae</taxon>
        <taxon>Halomonas</taxon>
    </lineage>
</organism>
<dbReference type="EC" id="6.5.1.2" evidence="10"/>
<gene>
    <name evidence="10" type="primary">ligA</name>
    <name evidence="12" type="ORF">DFO68_11198</name>
</gene>
<reference evidence="12 13" key="1">
    <citation type="submission" date="2019-03" db="EMBL/GenBank/DDBJ databases">
        <title>Freshwater and sediment microbial communities from various areas in North America, analyzing microbe dynamics in response to fracking.</title>
        <authorList>
            <person name="Lamendella R."/>
        </authorList>
    </citation>
    <scope>NUCLEOTIDE SEQUENCE [LARGE SCALE GENOMIC DNA]</scope>
    <source>
        <strain evidence="12 13">1_TX</strain>
    </source>
</reference>
<sequence>MVKSLSKDQVKAIEDSGINCEIRKVEELISQEDILNLGEDDLVLLAKVANATYRAGFPVVSNVEYDTKIIAELERRNPEHEFLSTVEPEPVPLYKTVPLPEKMLSTDKVYSDKEIIQWIERVEKFGQEIGLDSGDVLIKVSHKLDGYAAYDDGERLYTRGDGVRGQDITRAFNRGLKVAEGAKRGMGPGEIVVDKEYFDKELSRDFENTRNVLASVIAEKNVNKKVLKAIKDGACVFFPFASLEGWVGRCEDFKKQYKDIFDNMWGGFNYEVDGLVVEVINDDLKKIMGSTRKHHRWQIAYKRNLEKATVVVSKVIPQTSRTGRITPVAEFPPIKLSGATIRRATLHNYGMVKSKGVGKGAVVELVRSGLVIPKIEKIVEGVDPEIPELCPSCHSKVVWDGDNIFCPNSTDCPAQAENTLIHFFKTMPNVDGFGPKIVEKLYENSITKIHQVYALSVEDLVGMGFGEKTAINLVDQLKLSKIRELDDWRFLAAFGIPRLGEASCEKLLSNYGIDEIFHLEVDEISSIEGFAETSATVICEGLKDVRAEFLKVYSLGFRLSKTKRPNEKLSGLQLEGVQIVFSGTMKAASRAEMESKAKKLGAKIGKSVSGKTNFLVVGDNVGEKKLKDAKEKGVKVLSEEEYMKYIKNSG</sequence>
<dbReference type="InterPro" id="IPR013839">
    <property type="entry name" value="DNAligase_adenylation"/>
</dbReference>
<dbReference type="GO" id="GO:0006260">
    <property type="term" value="P:DNA replication"/>
    <property type="evidence" value="ECO:0007669"/>
    <property type="project" value="UniProtKB-KW"/>
</dbReference>
<dbReference type="Pfam" id="PF14520">
    <property type="entry name" value="HHH_5"/>
    <property type="match status" value="2"/>
</dbReference>
<keyword evidence="10" id="KW-0464">Manganese</keyword>
<comment type="cofactor">
    <cofactor evidence="10">
        <name>Mg(2+)</name>
        <dbReference type="ChEBI" id="CHEBI:18420"/>
    </cofactor>
    <cofactor evidence="10">
        <name>Mn(2+)</name>
        <dbReference type="ChEBI" id="CHEBI:29035"/>
    </cofactor>
</comment>
<feature type="binding site" evidence="10">
    <location>
        <begin position="105"/>
        <end position="106"/>
    </location>
    <ligand>
        <name>NAD(+)</name>
        <dbReference type="ChEBI" id="CHEBI:57540"/>
    </ligand>
</feature>
<keyword evidence="8 10" id="KW-0234">DNA repair</keyword>
<keyword evidence="5 10" id="KW-0227">DNA damage</keyword>
<feature type="binding site" evidence="10">
    <location>
        <position position="393"/>
    </location>
    <ligand>
        <name>Zn(2+)</name>
        <dbReference type="ChEBI" id="CHEBI:29105"/>
    </ligand>
</feature>
<dbReference type="PROSITE" id="PS50172">
    <property type="entry name" value="BRCT"/>
    <property type="match status" value="1"/>
</dbReference>
<dbReference type="Pfam" id="PF03120">
    <property type="entry name" value="OB_DNA_ligase"/>
    <property type="match status" value="1"/>
</dbReference>
<comment type="caution">
    <text evidence="10">Lacks conserved residue(s) required for the propagation of feature annotation.</text>
</comment>
<dbReference type="SUPFAM" id="SSF56091">
    <property type="entry name" value="DNA ligase/mRNA capping enzyme, catalytic domain"/>
    <property type="match status" value="1"/>
</dbReference>
<keyword evidence="4 10" id="KW-0479">Metal-binding</keyword>
<accession>A0A4R6HCV7</accession>
<evidence type="ECO:0000256" key="7">
    <source>
        <dbReference type="ARBA" id="ARBA00023027"/>
    </source>
</evidence>
<dbReference type="GO" id="GO:0006281">
    <property type="term" value="P:DNA repair"/>
    <property type="evidence" value="ECO:0007669"/>
    <property type="project" value="UniProtKB-KW"/>
</dbReference>
<proteinExistence type="inferred from homology"/>
<dbReference type="CDD" id="cd17748">
    <property type="entry name" value="BRCT_DNA_ligase_like"/>
    <property type="match status" value="1"/>
</dbReference>
<evidence type="ECO:0000256" key="8">
    <source>
        <dbReference type="ARBA" id="ARBA00023204"/>
    </source>
</evidence>
<keyword evidence="2 10" id="KW-0436">Ligase</keyword>
<dbReference type="PIRSF" id="PIRSF001604">
    <property type="entry name" value="LigA"/>
    <property type="match status" value="1"/>
</dbReference>
<evidence type="ECO:0000256" key="9">
    <source>
        <dbReference type="ARBA" id="ARBA00034005"/>
    </source>
</evidence>
<keyword evidence="7 10" id="KW-0520">NAD</keyword>
<dbReference type="InterPro" id="IPR036420">
    <property type="entry name" value="BRCT_dom_sf"/>
</dbReference>
<feature type="binding site" evidence="10">
    <location>
        <position position="390"/>
    </location>
    <ligand>
        <name>Zn(2+)</name>
        <dbReference type="ChEBI" id="CHEBI:29105"/>
    </ligand>
</feature>
<dbReference type="InterPro" id="IPR001357">
    <property type="entry name" value="BRCT_dom"/>
</dbReference>
<dbReference type="AlphaFoldDB" id="A0A4R6HCV7"/>
<dbReference type="Proteomes" id="UP000295150">
    <property type="component" value="Unassembled WGS sequence"/>
</dbReference>
<feature type="binding site" evidence="10">
    <location>
        <position position="412"/>
    </location>
    <ligand>
        <name>Zn(2+)</name>
        <dbReference type="ChEBI" id="CHEBI:29105"/>
    </ligand>
</feature>
<keyword evidence="10" id="KW-0460">Magnesium</keyword>
<dbReference type="OrthoDB" id="9759736at2"/>
<comment type="similarity">
    <text evidence="10">Belongs to the NAD-dependent DNA ligase family. LigA subfamily.</text>
</comment>
<evidence type="ECO:0000259" key="11">
    <source>
        <dbReference type="PROSITE" id="PS50172"/>
    </source>
</evidence>
<dbReference type="Gene3D" id="3.30.470.30">
    <property type="entry name" value="DNA ligase/mRNA capping enzyme"/>
    <property type="match status" value="2"/>
</dbReference>
<dbReference type="SUPFAM" id="SSF47781">
    <property type="entry name" value="RuvA domain 2-like"/>
    <property type="match status" value="1"/>
</dbReference>
<evidence type="ECO:0000256" key="1">
    <source>
        <dbReference type="ARBA" id="ARBA00004067"/>
    </source>
</evidence>
<dbReference type="InterPro" id="IPR012340">
    <property type="entry name" value="NA-bd_OB-fold"/>
</dbReference>
<comment type="caution">
    <text evidence="12">The sequence shown here is derived from an EMBL/GenBank/DDBJ whole genome shotgun (WGS) entry which is preliminary data.</text>
</comment>
<dbReference type="SMART" id="SM00532">
    <property type="entry name" value="LIGANc"/>
    <property type="match status" value="1"/>
</dbReference>
<dbReference type="InterPro" id="IPR001679">
    <property type="entry name" value="DNA_ligase"/>
</dbReference>
<dbReference type="EMBL" id="SNWH01000011">
    <property type="protein sequence ID" value="TDO06272.1"/>
    <property type="molecule type" value="Genomic_DNA"/>
</dbReference>
<feature type="binding site" evidence="10">
    <location>
        <position position="302"/>
    </location>
    <ligand>
        <name>NAD(+)</name>
        <dbReference type="ChEBI" id="CHEBI:57540"/>
    </ligand>
</feature>
<protein>
    <recommendedName>
        <fullName evidence="10">DNA ligase</fullName>
        <ecNumber evidence="10">6.5.1.2</ecNumber>
    </recommendedName>
    <alternativeName>
        <fullName evidence="10">Polydeoxyribonucleotide synthase [NAD(+)]</fullName>
    </alternativeName>
</protein>
<feature type="binding site" evidence="10">
    <location>
        <position position="190"/>
    </location>
    <ligand>
        <name>NAD(+)</name>
        <dbReference type="ChEBI" id="CHEBI:57540"/>
    </ligand>
</feature>
<dbReference type="InterPro" id="IPR013840">
    <property type="entry name" value="DNAligase_N"/>
</dbReference>
<keyword evidence="3 10" id="KW-0235">DNA replication</keyword>
<dbReference type="HAMAP" id="MF_01588">
    <property type="entry name" value="DNA_ligase_A"/>
    <property type="match status" value="1"/>
</dbReference>
<evidence type="ECO:0000256" key="4">
    <source>
        <dbReference type="ARBA" id="ARBA00022723"/>
    </source>
</evidence>
<evidence type="ECO:0000256" key="3">
    <source>
        <dbReference type="ARBA" id="ARBA00022705"/>
    </source>
</evidence>
<dbReference type="Gene3D" id="1.10.150.20">
    <property type="entry name" value="5' to 3' exonuclease, C-terminal subdomain"/>
    <property type="match status" value="2"/>
</dbReference>
<evidence type="ECO:0000256" key="5">
    <source>
        <dbReference type="ARBA" id="ARBA00022763"/>
    </source>
</evidence>
<dbReference type="InterPro" id="IPR010994">
    <property type="entry name" value="RuvA_2-like"/>
</dbReference>
<dbReference type="SMART" id="SM00292">
    <property type="entry name" value="BRCT"/>
    <property type="match status" value="1"/>
</dbReference>
<dbReference type="Gene3D" id="2.40.50.140">
    <property type="entry name" value="Nucleic acid-binding proteins"/>
    <property type="match status" value="1"/>
</dbReference>
<evidence type="ECO:0000256" key="6">
    <source>
        <dbReference type="ARBA" id="ARBA00022833"/>
    </source>
</evidence>